<dbReference type="SUPFAM" id="SSF53850">
    <property type="entry name" value="Periplasmic binding protein-like II"/>
    <property type="match status" value="1"/>
</dbReference>
<name>A0A1F5RWH5_9BACT</name>
<protein>
    <recommendedName>
        <fullName evidence="2">PBP domain-containing protein</fullName>
    </recommendedName>
</protein>
<comment type="caution">
    <text evidence="3">The sequence shown here is derived from an EMBL/GenBank/DDBJ whole genome shotgun (WGS) entry which is preliminary data.</text>
</comment>
<reference evidence="3 4" key="1">
    <citation type="journal article" date="2016" name="Nat. Commun.">
        <title>Thousands of microbial genomes shed light on interconnected biogeochemical processes in an aquifer system.</title>
        <authorList>
            <person name="Anantharaman K."/>
            <person name="Brown C.T."/>
            <person name="Hug L.A."/>
            <person name="Sharon I."/>
            <person name="Castelle C.J."/>
            <person name="Probst A.J."/>
            <person name="Thomas B.C."/>
            <person name="Singh A."/>
            <person name="Wilkins M.J."/>
            <person name="Karaoz U."/>
            <person name="Brodie E.L."/>
            <person name="Williams K.H."/>
            <person name="Hubbard S.S."/>
            <person name="Banfield J.F."/>
        </authorList>
    </citation>
    <scope>NUCLEOTIDE SEQUENCE [LARGE SCALE GENOMIC DNA]</scope>
</reference>
<organism evidence="3 4">
    <name type="scientific">Candidatus Falkowbacteria bacterium RIFCSPLOWO2_02_FULL_45_15</name>
    <dbReference type="NCBI Taxonomy" id="1797988"/>
    <lineage>
        <taxon>Bacteria</taxon>
        <taxon>Candidatus Falkowiibacteriota</taxon>
    </lineage>
</organism>
<dbReference type="EMBL" id="MFFV01000046">
    <property type="protein sequence ID" value="OGF18799.1"/>
    <property type="molecule type" value="Genomic_DNA"/>
</dbReference>
<dbReference type="AlphaFoldDB" id="A0A1F5RWH5"/>
<feature type="non-terminal residue" evidence="3">
    <location>
        <position position="210"/>
    </location>
</feature>
<dbReference type="Proteomes" id="UP000177878">
    <property type="component" value="Unassembled WGS sequence"/>
</dbReference>
<evidence type="ECO:0000256" key="1">
    <source>
        <dbReference type="ARBA" id="ARBA00022729"/>
    </source>
</evidence>
<evidence type="ECO:0000313" key="3">
    <source>
        <dbReference type="EMBL" id="OGF18799.1"/>
    </source>
</evidence>
<feature type="domain" description="PBP" evidence="2">
    <location>
        <begin position="33"/>
        <end position="182"/>
    </location>
</feature>
<sequence>MKKNIIIAAAILIVVAAGGLWFTRSGENEGDVQKEQANSESITIKGSDTLLQLVANLVEAFDAENPGSEISVAGGGSGTGIAALLNGEINLANSSRPVKEEERAQASELGLNIVEFAVARDGLSVVIHPDNPVANATIDQVGRLYRGEITNWREVGGNDAPVVLYGRQSTSGTYEFFREAVVQDDYALSMRNLEGNQAIVDAVKSDQNGI</sequence>
<dbReference type="InterPro" id="IPR024370">
    <property type="entry name" value="PBP_domain"/>
</dbReference>
<gene>
    <name evidence="3" type="ORF">A3I35_03510</name>
</gene>
<evidence type="ECO:0000313" key="4">
    <source>
        <dbReference type="Proteomes" id="UP000177878"/>
    </source>
</evidence>
<dbReference type="PANTHER" id="PTHR30570">
    <property type="entry name" value="PERIPLASMIC PHOSPHATE BINDING COMPONENT OF PHOSPHATE ABC TRANSPORTER"/>
    <property type="match status" value="1"/>
</dbReference>
<keyword evidence="1" id="KW-0732">Signal</keyword>
<evidence type="ECO:0000259" key="2">
    <source>
        <dbReference type="Pfam" id="PF12849"/>
    </source>
</evidence>
<dbReference type="Pfam" id="PF12849">
    <property type="entry name" value="PBP_like_2"/>
    <property type="match status" value="1"/>
</dbReference>
<proteinExistence type="predicted"/>
<accession>A0A1F5RWH5</accession>
<dbReference type="InterPro" id="IPR050811">
    <property type="entry name" value="Phosphate_ABC_transporter"/>
</dbReference>
<dbReference type="PANTHER" id="PTHR30570:SF1">
    <property type="entry name" value="PHOSPHATE-BINDING PROTEIN PSTS"/>
    <property type="match status" value="1"/>
</dbReference>
<dbReference type="Gene3D" id="3.40.190.10">
    <property type="entry name" value="Periplasmic binding protein-like II"/>
    <property type="match status" value="2"/>
</dbReference>
<dbReference type="STRING" id="1797988.A3I35_03510"/>
<dbReference type="CDD" id="cd13566">
    <property type="entry name" value="PBP2_phosphate"/>
    <property type="match status" value="1"/>
</dbReference>